<dbReference type="Pfam" id="PF03401">
    <property type="entry name" value="TctC"/>
    <property type="match status" value="1"/>
</dbReference>
<name>A0ABT8EJG9_9BURK</name>
<comment type="caution">
    <text evidence="3">The sequence shown here is derived from an EMBL/GenBank/DDBJ whole genome shotgun (WGS) entry which is preliminary data.</text>
</comment>
<evidence type="ECO:0000313" key="3">
    <source>
        <dbReference type="EMBL" id="MDN4121433.1"/>
    </source>
</evidence>
<dbReference type="RefSeq" id="WP_266124113.1">
    <property type="nucleotide sequence ID" value="NZ_JAJHNU010000002.1"/>
</dbReference>
<dbReference type="PANTHER" id="PTHR42928:SF5">
    <property type="entry name" value="BLR1237 PROTEIN"/>
    <property type="match status" value="1"/>
</dbReference>
<dbReference type="PIRSF" id="PIRSF017082">
    <property type="entry name" value="YflP"/>
    <property type="match status" value="1"/>
</dbReference>
<feature type="chain" id="PRO_5045487271" evidence="2">
    <location>
        <begin position="27"/>
        <end position="322"/>
    </location>
</feature>
<dbReference type="Gene3D" id="3.40.190.150">
    <property type="entry name" value="Bordetella uptake gene, domain 1"/>
    <property type="match status" value="1"/>
</dbReference>
<gene>
    <name evidence="3" type="ORF">LMS43_09045</name>
</gene>
<comment type="similarity">
    <text evidence="1">Belongs to the UPF0065 (bug) family.</text>
</comment>
<accession>A0ABT8EJG9</accession>
<keyword evidence="2" id="KW-0732">Signal</keyword>
<evidence type="ECO:0000256" key="1">
    <source>
        <dbReference type="ARBA" id="ARBA00006987"/>
    </source>
</evidence>
<feature type="signal peptide" evidence="2">
    <location>
        <begin position="1"/>
        <end position="26"/>
    </location>
</feature>
<dbReference type="Proteomes" id="UP001168613">
    <property type="component" value="Unassembled WGS sequence"/>
</dbReference>
<reference evidence="3" key="1">
    <citation type="submission" date="2021-11" db="EMBL/GenBank/DDBJ databases">
        <title>Draft genome sequence of Alcaligenes endophyticus type strain CCUG 75668T.</title>
        <authorList>
            <person name="Salva-Serra F."/>
            <person name="Duran R.E."/>
            <person name="Seeger M."/>
            <person name="Moore E.R.B."/>
            <person name="Jaen-Luchoro D."/>
        </authorList>
    </citation>
    <scope>NUCLEOTIDE SEQUENCE</scope>
    <source>
        <strain evidence="3">CCUG 75668</strain>
    </source>
</reference>
<dbReference type="CDD" id="cd07012">
    <property type="entry name" value="PBP2_Bug_TTT"/>
    <property type="match status" value="1"/>
</dbReference>
<dbReference type="Gene3D" id="3.40.190.10">
    <property type="entry name" value="Periplasmic binding protein-like II"/>
    <property type="match status" value="1"/>
</dbReference>
<dbReference type="SUPFAM" id="SSF53850">
    <property type="entry name" value="Periplasmic binding protein-like II"/>
    <property type="match status" value="1"/>
</dbReference>
<evidence type="ECO:0000313" key="4">
    <source>
        <dbReference type="Proteomes" id="UP001168613"/>
    </source>
</evidence>
<proteinExistence type="inferred from homology"/>
<organism evidence="3 4">
    <name type="scientific">Alcaligenes endophyticus</name>
    <dbReference type="NCBI Taxonomy" id="1929088"/>
    <lineage>
        <taxon>Bacteria</taxon>
        <taxon>Pseudomonadati</taxon>
        <taxon>Pseudomonadota</taxon>
        <taxon>Betaproteobacteria</taxon>
        <taxon>Burkholderiales</taxon>
        <taxon>Alcaligenaceae</taxon>
        <taxon>Alcaligenes</taxon>
    </lineage>
</organism>
<dbReference type="PANTHER" id="PTHR42928">
    <property type="entry name" value="TRICARBOXYLATE-BINDING PROTEIN"/>
    <property type="match status" value="1"/>
</dbReference>
<evidence type="ECO:0000256" key="2">
    <source>
        <dbReference type="SAM" id="SignalP"/>
    </source>
</evidence>
<dbReference type="EMBL" id="JAJHNU010000002">
    <property type="protein sequence ID" value="MDN4121433.1"/>
    <property type="molecule type" value="Genomic_DNA"/>
</dbReference>
<keyword evidence="4" id="KW-1185">Reference proteome</keyword>
<dbReference type="InterPro" id="IPR005064">
    <property type="entry name" value="BUG"/>
</dbReference>
<protein>
    <submittedName>
        <fullName evidence="3">Tripartite tricarboxylate transporter substrate binding protein</fullName>
    </submittedName>
</protein>
<sequence>MLGALFFWRTAGCALALGVSAGSVLASGTYPNKPIRVIVPYAAGGVVDVQTRALTEALHEVLGQVVVVEARPGASGNIAARQIAAAEPDGYTLMVSASFLINNPLLEKNLPWKPDDFTPIARFALSASYFVVPANSPANNVKEFADLARQAVPSWQYGNGGTGTPQTMSNELFRVVADIPLESVMYKGAPPIVPDLVNGLVSMAVLPSSVAIPHVQSGTIRALANVSNHRSIQLPDVPTIAEAGFPEVTTLSWYGLHAPAGTPETILRALSDAVNKACQTVGFQQRIVNAGGEAACMNTNEFQQFLDADAKRWSELVKVIQP</sequence>
<dbReference type="InterPro" id="IPR042100">
    <property type="entry name" value="Bug_dom1"/>
</dbReference>